<evidence type="ECO:0000313" key="3">
    <source>
        <dbReference type="Proteomes" id="UP000326939"/>
    </source>
</evidence>
<keyword evidence="3" id="KW-1185">Reference proteome</keyword>
<dbReference type="PANTHER" id="PTHR33526:SF4">
    <property type="entry name" value="OS07G0123800 PROTEIN"/>
    <property type="match status" value="1"/>
</dbReference>
<gene>
    <name evidence="2" type="ORF">DKX38_020406</name>
</gene>
<comment type="caution">
    <text evidence="2">The sequence shown here is derived from an EMBL/GenBank/DDBJ whole genome shotgun (WGS) entry which is preliminary data.</text>
</comment>
<feature type="region of interest" description="Disordered" evidence="1">
    <location>
        <begin position="105"/>
        <end position="124"/>
    </location>
</feature>
<accession>A0A5N5K594</accession>
<evidence type="ECO:0000256" key="1">
    <source>
        <dbReference type="SAM" id="MobiDB-lite"/>
    </source>
</evidence>
<evidence type="ECO:0000313" key="2">
    <source>
        <dbReference type="EMBL" id="KAB5526559.1"/>
    </source>
</evidence>
<name>A0A5N5K594_9ROSI</name>
<protein>
    <submittedName>
        <fullName evidence="2">Uncharacterized protein</fullName>
    </submittedName>
</protein>
<dbReference type="AlphaFoldDB" id="A0A5N5K594"/>
<dbReference type="Proteomes" id="UP000326939">
    <property type="component" value="Chromosome 14"/>
</dbReference>
<proteinExistence type="predicted"/>
<reference evidence="3" key="1">
    <citation type="journal article" date="2019" name="Gigascience">
        <title>De novo genome assembly of the endangered Acer yangbiense, a plant species with extremely small populations endemic to Yunnan Province, China.</title>
        <authorList>
            <person name="Yang J."/>
            <person name="Wariss H.M."/>
            <person name="Tao L."/>
            <person name="Zhang R."/>
            <person name="Yun Q."/>
            <person name="Hollingsworth P."/>
            <person name="Dao Z."/>
            <person name="Luo G."/>
            <person name="Guo H."/>
            <person name="Ma Y."/>
            <person name="Sun W."/>
        </authorList>
    </citation>
    <scope>NUCLEOTIDE SEQUENCE [LARGE SCALE GENOMIC DNA]</scope>
    <source>
        <strain evidence="3">cv. br00</strain>
    </source>
</reference>
<organism evidence="2 3">
    <name type="scientific">Salix brachista</name>
    <dbReference type="NCBI Taxonomy" id="2182728"/>
    <lineage>
        <taxon>Eukaryota</taxon>
        <taxon>Viridiplantae</taxon>
        <taxon>Streptophyta</taxon>
        <taxon>Embryophyta</taxon>
        <taxon>Tracheophyta</taxon>
        <taxon>Spermatophyta</taxon>
        <taxon>Magnoliopsida</taxon>
        <taxon>eudicotyledons</taxon>
        <taxon>Gunneridae</taxon>
        <taxon>Pentapetalae</taxon>
        <taxon>rosids</taxon>
        <taxon>fabids</taxon>
        <taxon>Malpighiales</taxon>
        <taxon>Salicaceae</taxon>
        <taxon>Saliceae</taxon>
        <taxon>Salix</taxon>
    </lineage>
</organism>
<dbReference type="PANTHER" id="PTHR33526">
    <property type="entry name" value="OS07G0123800 PROTEIN"/>
    <property type="match status" value="1"/>
</dbReference>
<sequence>MVLNKKSRKESTLKKILKVPLRVLARAMDFYMKGMAEYSDQVCVMSCPTGNFNNMPRSYSVSSTNPNHLDDDHRDLLRAASTRSNLGSRNKKIIVDVPARQQYSHTKSATRVGDNMRRSHSVPPIGRIDEETPCDFDEEDVKVKSSVCPRSRSYAVSKRKLVSNFHKFLNSYSSCRRLSRTKLEKFCLKILTPIRFLFFDLKFYMEIVKRISVKSKRLILCPKLGDAPRRRSSSDTAGGLAFSCYGSVWISQAASVGFFRGSSLTFRVVLAPRILETQTQHYAATPYKLQMKGKPNKQPLFL</sequence>
<dbReference type="EMBL" id="VDCV01000014">
    <property type="protein sequence ID" value="KAB5526559.1"/>
    <property type="molecule type" value="Genomic_DNA"/>
</dbReference>